<evidence type="ECO:0000313" key="3">
    <source>
        <dbReference type="Proteomes" id="UP000037136"/>
    </source>
</evidence>
<dbReference type="EMBL" id="LAZP02000289">
    <property type="protein sequence ID" value="PFH58468.1"/>
    <property type="molecule type" value="Genomic_DNA"/>
</dbReference>
<organism evidence="2 3">
    <name type="scientific">Ophiocordyceps unilateralis</name>
    <name type="common">Zombie-ant fungus</name>
    <name type="synonym">Torrubia unilateralis</name>
    <dbReference type="NCBI Taxonomy" id="268505"/>
    <lineage>
        <taxon>Eukaryota</taxon>
        <taxon>Fungi</taxon>
        <taxon>Dikarya</taxon>
        <taxon>Ascomycota</taxon>
        <taxon>Pezizomycotina</taxon>
        <taxon>Sordariomycetes</taxon>
        <taxon>Hypocreomycetidae</taxon>
        <taxon>Hypocreales</taxon>
        <taxon>Ophiocordycipitaceae</taxon>
        <taxon>Ophiocordyceps</taxon>
    </lineage>
</organism>
<comment type="caution">
    <text evidence="2">The sequence shown here is derived from an EMBL/GenBank/DDBJ whole genome shotgun (WGS) entry which is preliminary data.</text>
</comment>
<evidence type="ECO:0000256" key="1">
    <source>
        <dbReference type="SAM" id="MobiDB-lite"/>
    </source>
</evidence>
<sequence length="119" mass="12909">MARSSAILSLQPRRLPIINTRRPETGDPPSETQVVSHLSQPPSSSFCPLTDSQTLILETGSFLSQSPSCVQIPLAPVHQSLCTTQPRPRQPKHSCCEFALAPTDADNPRPAPRLSSLDL</sequence>
<reference evidence="2 3" key="1">
    <citation type="journal article" date="2015" name="BMC Genomics">
        <title>Gene expression during zombie ant biting behavior reflects the complexity underlying fungal parasitic behavioral manipulation.</title>
        <authorList>
            <person name="de Bekker C."/>
            <person name="Ohm R.A."/>
            <person name="Loreto R.G."/>
            <person name="Sebastian A."/>
            <person name="Albert I."/>
            <person name="Merrow M."/>
            <person name="Brachmann A."/>
            <person name="Hughes D.P."/>
        </authorList>
    </citation>
    <scope>NUCLEOTIDE SEQUENCE [LARGE SCALE GENOMIC DNA]</scope>
    <source>
        <strain evidence="2 3">SC16a</strain>
    </source>
</reference>
<reference evidence="2 3" key="2">
    <citation type="journal article" date="2017" name="Sci. Rep.">
        <title>Ant-infecting Ophiocordyceps genomes reveal a high diversity of potential behavioral manipulation genes and a possible major role for enterotoxins.</title>
        <authorList>
            <person name="de Bekker C."/>
            <person name="Ohm R.A."/>
            <person name="Evans H.C."/>
            <person name="Brachmann A."/>
            <person name="Hughes D.P."/>
        </authorList>
    </citation>
    <scope>NUCLEOTIDE SEQUENCE [LARGE SCALE GENOMIC DNA]</scope>
    <source>
        <strain evidence="2 3">SC16a</strain>
    </source>
</reference>
<proteinExistence type="predicted"/>
<keyword evidence="3" id="KW-1185">Reference proteome</keyword>
<accession>A0A2A9PAZ5</accession>
<name>A0A2A9PAZ5_OPHUN</name>
<dbReference type="AlphaFoldDB" id="A0A2A9PAZ5"/>
<feature type="region of interest" description="Disordered" evidence="1">
    <location>
        <begin position="1"/>
        <end position="45"/>
    </location>
</feature>
<feature type="region of interest" description="Disordered" evidence="1">
    <location>
        <begin position="100"/>
        <end position="119"/>
    </location>
</feature>
<gene>
    <name evidence="2" type="ORF">XA68_13626</name>
</gene>
<protein>
    <submittedName>
        <fullName evidence="2">Uncharacterized protein</fullName>
    </submittedName>
</protein>
<feature type="compositionally biased region" description="Polar residues" evidence="1">
    <location>
        <begin position="30"/>
        <end position="45"/>
    </location>
</feature>
<evidence type="ECO:0000313" key="2">
    <source>
        <dbReference type="EMBL" id="PFH58468.1"/>
    </source>
</evidence>
<dbReference type="Proteomes" id="UP000037136">
    <property type="component" value="Unassembled WGS sequence"/>
</dbReference>